<evidence type="ECO:0000313" key="3">
    <source>
        <dbReference type="Proteomes" id="UP000000466"/>
    </source>
</evidence>
<keyword evidence="1" id="KW-0472">Membrane</keyword>
<dbReference type="KEGG" id="saga:M5M_19335"/>
<proteinExistence type="predicted"/>
<keyword evidence="1" id="KW-0812">Transmembrane</keyword>
<gene>
    <name evidence="2" type="ordered locus">M5M_19335</name>
</gene>
<dbReference type="NCBIfam" id="TIGR01300">
    <property type="entry name" value="CPA3_mnhG_phaG"/>
    <property type="match status" value="1"/>
</dbReference>
<dbReference type="EMBL" id="CP003746">
    <property type="protein sequence ID" value="AFV00990.1"/>
    <property type="molecule type" value="Genomic_DNA"/>
</dbReference>
<evidence type="ECO:0000313" key="2">
    <source>
        <dbReference type="EMBL" id="AFV00990.1"/>
    </source>
</evidence>
<dbReference type="Pfam" id="PF03334">
    <property type="entry name" value="PhaG_MnhG_YufB"/>
    <property type="match status" value="1"/>
</dbReference>
<name>K4KP83_SIMAS</name>
<organism evidence="2 3">
    <name type="scientific">Simiduia agarivorans (strain DSM 21679 / JCM 13881 / BCRC 17597 / SA1)</name>
    <dbReference type="NCBI Taxonomy" id="1117647"/>
    <lineage>
        <taxon>Bacteria</taxon>
        <taxon>Pseudomonadati</taxon>
        <taxon>Pseudomonadota</taxon>
        <taxon>Gammaproteobacteria</taxon>
        <taxon>Cellvibrionales</taxon>
        <taxon>Cellvibrionaceae</taxon>
        <taxon>Simiduia</taxon>
    </lineage>
</organism>
<dbReference type="GO" id="GO:0015385">
    <property type="term" value="F:sodium:proton antiporter activity"/>
    <property type="evidence" value="ECO:0007669"/>
    <property type="project" value="TreeGrafter"/>
</dbReference>
<dbReference type="PANTHER" id="PTHR34703">
    <property type="entry name" value="ANTIPORTER SUBUNIT MNHG2-RELATED"/>
    <property type="match status" value="1"/>
</dbReference>
<dbReference type="AlphaFoldDB" id="K4KP83"/>
<dbReference type="Proteomes" id="UP000000466">
    <property type="component" value="Chromosome"/>
</dbReference>
<feature type="transmembrane region" description="Helical" evidence="1">
    <location>
        <begin position="68"/>
        <end position="88"/>
    </location>
</feature>
<dbReference type="PANTHER" id="PTHR34703:SF1">
    <property type="entry name" value="ANTIPORTER SUBUNIT MNHG2-RELATED"/>
    <property type="match status" value="1"/>
</dbReference>
<accession>K4KP83</accession>
<feature type="transmembrane region" description="Helical" evidence="1">
    <location>
        <begin position="6"/>
        <end position="25"/>
    </location>
</feature>
<dbReference type="eggNOG" id="COG1320">
    <property type="taxonomic scope" value="Bacteria"/>
</dbReference>
<dbReference type="RefSeq" id="WP_015049140.1">
    <property type="nucleotide sequence ID" value="NC_018868.3"/>
</dbReference>
<evidence type="ECO:0000256" key="1">
    <source>
        <dbReference type="SAM" id="Phobius"/>
    </source>
</evidence>
<reference evidence="2 3" key="1">
    <citation type="journal article" date="2013" name="Genome Announc.">
        <title>Complete genome sequence of Simiduia agarivorans SA1(T), a marine bacterium able to degrade a variety of polysaccharides.</title>
        <authorList>
            <person name="Lin S.Y."/>
            <person name="Shieh W.Y."/>
            <person name="Chen J.S."/>
            <person name="Tang S.L."/>
        </authorList>
    </citation>
    <scope>NUCLEOTIDE SEQUENCE [LARGE SCALE GENOMIC DNA]</scope>
    <source>
        <strain evidence="3">DSM 21679 / JCM 13881 / BCRC 17597 / SA1</strain>
    </source>
</reference>
<dbReference type="HOGENOM" id="CLU_121334_2_3_6"/>
<sequence length="109" mass="11559">MIIDILSWILLLTGGALGILGGIGIHRFPDFYTRLHAGGITDTLCAMLILTGLALQAGWSLAAFKLGMIFMFLFFTSPTASHALASAAMHSGLKPRLEGDEPAGVPHHD</sequence>
<keyword evidence="1" id="KW-1133">Transmembrane helix</keyword>
<feature type="transmembrane region" description="Helical" evidence="1">
    <location>
        <begin position="37"/>
        <end position="62"/>
    </location>
</feature>
<protein>
    <submittedName>
        <fullName evidence="2">Monovalent cation/proton antiporter subunit MnhG/PhaG</fullName>
    </submittedName>
</protein>
<dbReference type="STRING" id="1117647.M5M_19335"/>
<keyword evidence="3" id="KW-1185">Reference proteome</keyword>
<dbReference type="InterPro" id="IPR005133">
    <property type="entry name" value="PhaG_MnhG_YufB"/>
</dbReference>